<proteinExistence type="predicted"/>
<keyword evidence="2" id="KW-1185">Reference proteome</keyword>
<evidence type="ECO:0000313" key="1">
    <source>
        <dbReference type="EMBL" id="KAJ4478357.1"/>
    </source>
</evidence>
<protein>
    <submittedName>
        <fullName evidence="1">Uncharacterized protein</fullName>
    </submittedName>
</protein>
<dbReference type="EMBL" id="JAOTPV010000009">
    <property type="protein sequence ID" value="KAJ4478357.1"/>
    <property type="molecule type" value="Genomic_DNA"/>
</dbReference>
<gene>
    <name evidence="1" type="ORF">J3R30DRAFT_3481019</name>
</gene>
<dbReference type="Proteomes" id="UP001150266">
    <property type="component" value="Unassembled WGS sequence"/>
</dbReference>
<reference evidence="1" key="1">
    <citation type="submission" date="2022-08" db="EMBL/GenBank/DDBJ databases">
        <title>A Global Phylogenomic Analysis of the Shiitake Genus Lentinula.</title>
        <authorList>
            <consortium name="DOE Joint Genome Institute"/>
            <person name="Sierra-Patev S."/>
            <person name="Min B."/>
            <person name="Naranjo-Ortiz M."/>
            <person name="Looney B."/>
            <person name="Konkel Z."/>
            <person name="Slot J.C."/>
            <person name="Sakamoto Y."/>
            <person name="Steenwyk J.L."/>
            <person name="Rokas A."/>
            <person name="Carro J."/>
            <person name="Camarero S."/>
            <person name="Ferreira P."/>
            <person name="Molpeceres G."/>
            <person name="Ruiz-Duenas F.J."/>
            <person name="Serrano A."/>
            <person name="Henrissat B."/>
            <person name="Drula E."/>
            <person name="Hughes K.W."/>
            <person name="Mata J.L."/>
            <person name="Ishikawa N.K."/>
            <person name="Vargas-Isla R."/>
            <person name="Ushijima S."/>
            <person name="Smith C.A."/>
            <person name="Ahrendt S."/>
            <person name="Andreopoulos W."/>
            <person name="He G."/>
            <person name="Labutti K."/>
            <person name="Lipzen A."/>
            <person name="Ng V."/>
            <person name="Riley R."/>
            <person name="Sandor L."/>
            <person name="Barry K."/>
            <person name="Martinez A.T."/>
            <person name="Xiao Y."/>
            <person name="Gibbons J.G."/>
            <person name="Terashima K."/>
            <person name="Grigoriev I.V."/>
            <person name="Hibbett D.S."/>
        </authorList>
    </citation>
    <scope>NUCLEOTIDE SEQUENCE</scope>
    <source>
        <strain evidence="1">JLM2183</strain>
    </source>
</reference>
<organism evidence="1 2">
    <name type="scientific">Lentinula aciculospora</name>
    <dbReference type="NCBI Taxonomy" id="153920"/>
    <lineage>
        <taxon>Eukaryota</taxon>
        <taxon>Fungi</taxon>
        <taxon>Dikarya</taxon>
        <taxon>Basidiomycota</taxon>
        <taxon>Agaricomycotina</taxon>
        <taxon>Agaricomycetes</taxon>
        <taxon>Agaricomycetidae</taxon>
        <taxon>Agaricales</taxon>
        <taxon>Marasmiineae</taxon>
        <taxon>Omphalotaceae</taxon>
        <taxon>Lentinula</taxon>
    </lineage>
</organism>
<comment type="caution">
    <text evidence="1">The sequence shown here is derived from an EMBL/GenBank/DDBJ whole genome shotgun (WGS) entry which is preliminary data.</text>
</comment>
<evidence type="ECO:0000313" key="2">
    <source>
        <dbReference type="Proteomes" id="UP001150266"/>
    </source>
</evidence>
<name>A0A9W9AAQ7_9AGAR</name>
<dbReference type="AlphaFoldDB" id="A0A9W9AAQ7"/>
<accession>A0A9W9AAQ7</accession>
<sequence>MIHLRSHYLITAFLAVGAAYPILALPVPVCPPGFRHANSGNTMLAALVNLGKSGIPPPDVVPRSLSLLFLQEWPMKGLSLLSTSYASLLSSRQCYNVLSLSPLHSRSAPMNSFALFL</sequence>